<accession>A0A1G6PBV4</accession>
<dbReference type="Proteomes" id="UP000198781">
    <property type="component" value="Unassembled WGS sequence"/>
</dbReference>
<protein>
    <submittedName>
        <fullName evidence="5">Transcriptional regulator, AraC family</fullName>
    </submittedName>
</protein>
<evidence type="ECO:0000259" key="4">
    <source>
        <dbReference type="PROSITE" id="PS01124"/>
    </source>
</evidence>
<name>A0A1G6PBV4_9BURK</name>
<gene>
    <name evidence="5" type="ORF">SAMN05192589_103195</name>
</gene>
<dbReference type="GO" id="GO:0003700">
    <property type="term" value="F:DNA-binding transcription factor activity"/>
    <property type="evidence" value="ECO:0007669"/>
    <property type="project" value="InterPro"/>
</dbReference>
<evidence type="ECO:0000313" key="5">
    <source>
        <dbReference type="EMBL" id="SDC77498.1"/>
    </source>
</evidence>
<dbReference type="Pfam" id="PF12833">
    <property type="entry name" value="HTH_18"/>
    <property type="match status" value="1"/>
</dbReference>
<dbReference type="PANTHER" id="PTHR46796">
    <property type="entry name" value="HTH-TYPE TRANSCRIPTIONAL ACTIVATOR RHAS-RELATED"/>
    <property type="match status" value="1"/>
</dbReference>
<dbReference type="InterPro" id="IPR018060">
    <property type="entry name" value="HTH_AraC"/>
</dbReference>
<dbReference type="EMBL" id="FMZC01000003">
    <property type="protein sequence ID" value="SDC77498.1"/>
    <property type="molecule type" value="Genomic_DNA"/>
</dbReference>
<keyword evidence="6" id="KW-1185">Reference proteome</keyword>
<dbReference type="STRING" id="187868.SAMN05192589_103195"/>
<evidence type="ECO:0000256" key="2">
    <source>
        <dbReference type="ARBA" id="ARBA00023125"/>
    </source>
</evidence>
<evidence type="ECO:0000313" key="6">
    <source>
        <dbReference type="Proteomes" id="UP000198781"/>
    </source>
</evidence>
<feature type="domain" description="HTH araC/xylS-type" evidence="4">
    <location>
        <begin position="171"/>
        <end position="270"/>
    </location>
</feature>
<evidence type="ECO:0000256" key="3">
    <source>
        <dbReference type="ARBA" id="ARBA00023163"/>
    </source>
</evidence>
<dbReference type="SUPFAM" id="SSF51215">
    <property type="entry name" value="Regulatory protein AraC"/>
    <property type="match status" value="1"/>
</dbReference>
<dbReference type="InterPro" id="IPR009057">
    <property type="entry name" value="Homeodomain-like_sf"/>
</dbReference>
<dbReference type="Pfam" id="PF02311">
    <property type="entry name" value="AraC_binding"/>
    <property type="match status" value="1"/>
</dbReference>
<keyword evidence="2" id="KW-0238">DNA-binding</keyword>
<keyword evidence="3" id="KW-0804">Transcription</keyword>
<organism evidence="5 6">
    <name type="scientific">Paracidovorax valerianellae</name>
    <dbReference type="NCBI Taxonomy" id="187868"/>
    <lineage>
        <taxon>Bacteria</taxon>
        <taxon>Pseudomonadati</taxon>
        <taxon>Pseudomonadota</taxon>
        <taxon>Betaproteobacteria</taxon>
        <taxon>Burkholderiales</taxon>
        <taxon>Comamonadaceae</taxon>
        <taxon>Paracidovorax</taxon>
    </lineage>
</organism>
<evidence type="ECO:0000256" key="1">
    <source>
        <dbReference type="ARBA" id="ARBA00023015"/>
    </source>
</evidence>
<dbReference type="SUPFAM" id="SSF46689">
    <property type="entry name" value="Homeodomain-like"/>
    <property type="match status" value="2"/>
</dbReference>
<proteinExistence type="predicted"/>
<keyword evidence="1" id="KW-0805">Transcription regulation</keyword>
<dbReference type="InterPro" id="IPR037923">
    <property type="entry name" value="HTH-like"/>
</dbReference>
<dbReference type="InterPro" id="IPR050204">
    <property type="entry name" value="AraC_XylS_family_regulators"/>
</dbReference>
<dbReference type="RefSeq" id="WP_217640145.1">
    <property type="nucleotide sequence ID" value="NZ_FMZC01000003.1"/>
</dbReference>
<dbReference type="Gene3D" id="1.10.10.60">
    <property type="entry name" value="Homeodomain-like"/>
    <property type="match status" value="1"/>
</dbReference>
<dbReference type="AlphaFoldDB" id="A0A1G6PBV4"/>
<dbReference type="PANTHER" id="PTHR46796:SF2">
    <property type="entry name" value="TRANSCRIPTIONAL REGULATORY PROTEIN"/>
    <property type="match status" value="1"/>
</dbReference>
<dbReference type="GO" id="GO:0043565">
    <property type="term" value="F:sequence-specific DNA binding"/>
    <property type="evidence" value="ECO:0007669"/>
    <property type="project" value="InterPro"/>
</dbReference>
<reference evidence="5 6" key="1">
    <citation type="submission" date="2016-10" db="EMBL/GenBank/DDBJ databases">
        <authorList>
            <person name="de Groot N.N."/>
        </authorList>
    </citation>
    <scope>NUCLEOTIDE SEQUENCE [LARGE SCALE GENOMIC DNA]</scope>
    <source>
        <strain evidence="5 6">DSM 16619</strain>
    </source>
</reference>
<dbReference type="SMART" id="SM00342">
    <property type="entry name" value="HTH_ARAC"/>
    <property type="match status" value="1"/>
</dbReference>
<dbReference type="InterPro" id="IPR003313">
    <property type="entry name" value="AraC-bd"/>
</dbReference>
<sequence length="286" mass="31524">MTTDRLPTRRDWVVQAGDGEHMPCIEAYFQGHGYAPHRHDTYAIGRTLAGVQSFRYQRAGRHSLPGQSIVLHPDELHDGHAGTGEGFRYRMVYLPPTLLQPMLGGRPLPFIAGGISDDPRLAAPIQALLQRMDGPLDPLQEQDALFDLAQGLCAAAGLPGGRRVCDLPAAERARQFLHDHLHAAQPVTLADLERASGQDRWRLSRDFRALYGTSPYRYLTLRRLDLARTLMRQGLGAAQAADAAGFFDQSHMTRRFTQAFGVPPARWVRMQTGPAAACTIVQDAAA</sequence>
<dbReference type="PROSITE" id="PS01124">
    <property type="entry name" value="HTH_ARAC_FAMILY_2"/>
    <property type="match status" value="1"/>
</dbReference>